<feature type="transmembrane region" description="Helical" evidence="2">
    <location>
        <begin position="129"/>
        <end position="155"/>
    </location>
</feature>
<organism evidence="3 4">
    <name type="scientific">Nematostella vectensis</name>
    <name type="common">Starlet sea anemone</name>
    <dbReference type="NCBI Taxonomy" id="45351"/>
    <lineage>
        <taxon>Eukaryota</taxon>
        <taxon>Metazoa</taxon>
        <taxon>Cnidaria</taxon>
        <taxon>Anthozoa</taxon>
        <taxon>Hexacorallia</taxon>
        <taxon>Actiniaria</taxon>
        <taxon>Edwardsiidae</taxon>
        <taxon>Nematostella</taxon>
    </lineage>
</organism>
<dbReference type="Proteomes" id="UP000001593">
    <property type="component" value="Unassembled WGS sequence"/>
</dbReference>
<dbReference type="AlphaFoldDB" id="A7SGC8"/>
<keyword evidence="2" id="KW-0812">Transmembrane</keyword>
<keyword evidence="4" id="KW-1185">Reference proteome</keyword>
<gene>
    <name evidence="3" type="ORF">NEMVEDRAFT_v1g245097</name>
</gene>
<dbReference type="KEGG" id="nve:5508725"/>
<protein>
    <submittedName>
        <fullName evidence="3">Uncharacterized protein</fullName>
    </submittedName>
</protein>
<evidence type="ECO:0000256" key="2">
    <source>
        <dbReference type="SAM" id="Phobius"/>
    </source>
</evidence>
<reference evidence="3 4" key="1">
    <citation type="journal article" date="2007" name="Science">
        <title>Sea anemone genome reveals ancestral eumetazoan gene repertoire and genomic organization.</title>
        <authorList>
            <person name="Putnam N.H."/>
            <person name="Srivastava M."/>
            <person name="Hellsten U."/>
            <person name="Dirks B."/>
            <person name="Chapman J."/>
            <person name="Salamov A."/>
            <person name="Terry A."/>
            <person name="Shapiro H."/>
            <person name="Lindquist E."/>
            <person name="Kapitonov V.V."/>
            <person name="Jurka J."/>
            <person name="Genikhovich G."/>
            <person name="Grigoriev I.V."/>
            <person name="Lucas S.M."/>
            <person name="Steele R.E."/>
            <person name="Finnerty J.R."/>
            <person name="Technau U."/>
            <person name="Martindale M.Q."/>
            <person name="Rokhsar D.S."/>
        </authorList>
    </citation>
    <scope>NUCLEOTIDE SEQUENCE [LARGE SCALE GENOMIC DNA]</scope>
    <source>
        <strain evidence="4">CH2 X CH6</strain>
    </source>
</reference>
<keyword evidence="2" id="KW-0472">Membrane</keyword>
<evidence type="ECO:0000313" key="3">
    <source>
        <dbReference type="EMBL" id="EDO37224.1"/>
    </source>
</evidence>
<keyword evidence="2" id="KW-1133">Transmembrane helix</keyword>
<feature type="region of interest" description="Disordered" evidence="1">
    <location>
        <begin position="205"/>
        <end position="225"/>
    </location>
</feature>
<sequence length="225" mass="24265">MTVVIAGPSSPKASLGGSGRCGPSNALKLDNSGGRYICCCDTDYCNMDINAKRSQLPNRSKAIENALAPTTTTLAKNQYRTQEETKQVTTRRPQPSVVAEGLVRNTANCSTDTAEDHKHYVAVTVNHDILAVILLSASLPLTALLLIVAAVAIYMRWRKAITAVQEFEAVKLTKVTPLQSHKFNAPGGIKRMMSEQKVVHFNLNQPDSPCGARGAMGSPDRESNV</sequence>
<evidence type="ECO:0000313" key="4">
    <source>
        <dbReference type="Proteomes" id="UP000001593"/>
    </source>
</evidence>
<proteinExistence type="predicted"/>
<dbReference type="InParanoid" id="A7SGC8"/>
<evidence type="ECO:0000256" key="1">
    <source>
        <dbReference type="SAM" id="MobiDB-lite"/>
    </source>
</evidence>
<name>A7SGC8_NEMVE</name>
<dbReference type="EMBL" id="DS469651">
    <property type="protein sequence ID" value="EDO37224.1"/>
    <property type="molecule type" value="Genomic_DNA"/>
</dbReference>
<dbReference type="InterPro" id="IPR045860">
    <property type="entry name" value="Snake_toxin-like_sf"/>
</dbReference>
<feature type="region of interest" description="Disordered" evidence="1">
    <location>
        <begin position="1"/>
        <end position="20"/>
    </location>
</feature>
<dbReference type="SUPFAM" id="SSF57302">
    <property type="entry name" value="Snake toxin-like"/>
    <property type="match status" value="1"/>
</dbReference>
<dbReference type="HOGENOM" id="CLU_1231188_0_0_1"/>
<accession>A7SGC8</accession>